<comment type="similarity">
    <text evidence="2">Belongs to the cation transport ATPase (P-type) (TC 3.A.3) family. Type V subfamily.</text>
</comment>
<dbReference type="Proteomes" id="UP000233220">
    <property type="component" value="Unplaced"/>
</dbReference>
<evidence type="ECO:0000256" key="9">
    <source>
        <dbReference type="ARBA" id="ARBA00022989"/>
    </source>
</evidence>
<name>A0A2K6S136_SAIBB</name>
<keyword evidence="6" id="KW-0067">ATP-binding</keyword>
<dbReference type="GO" id="GO:0046872">
    <property type="term" value="F:metal ion binding"/>
    <property type="evidence" value="ECO:0007669"/>
    <property type="project" value="UniProtKB-KW"/>
</dbReference>
<dbReference type="InterPro" id="IPR023298">
    <property type="entry name" value="ATPase_P-typ_TM_dom_sf"/>
</dbReference>
<feature type="transmembrane region" description="Helical" evidence="12">
    <location>
        <begin position="103"/>
        <end position="128"/>
    </location>
</feature>
<protein>
    <submittedName>
        <fullName evidence="13">ATPase cation transporting 13A2</fullName>
    </submittedName>
</protein>
<dbReference type="GO" id="GO:0006874">
    <property type="term" value="P:intracellular calcium ion homeostasis"/>
    <property type="evidence" value="ECO:0007669"/>
    <property type="project" value="TreeGrafter"/>
</dbReference>
<evidence type="ECO:0000256" key="10">
    <source>
        <dbReference type="ARBA" id="ARBA00023136"/>
    </source>
</evidence>
<dbReference type="PANTHER" id="PTHR45630">
    <property type="entry name" value="CATION-TRANSPORTING ATPASE-RELATED"/>
    <property type="match status" value="1"/>
</dbReference>
<proteinExistence type="inferred from homology"/>
<keyword evidence="7" id="KW-0460">Magnesium</keyword>
<evidence type="ECO:0000313" key="14">
    <source>
        <dbReference type="Proteomes" id="UP000233220"/>
    </source>
</evidence>
<comment type="subcellular location">
    <subcellularLocation>
        <location evidence="1">Membrane</location>
        <topology evidence="1">Multi-pass membrane protein</topology>
    </subcellularLocation>
</comment>
<dbReference type="GO" id="GO:0005524">
    <property type="term" value="F:ATP binding"/>
    <property type="evidence" value="ECO:0007669"/>
    <property type="project" value="UniProtKB-KW"/>
</dbReference>
<dbReference type="GO" id="GO:0015203">
    <property type="term" value="F:polyamine transmembrane transporter activity"/>
    <property type="evidence" value="ECO:0007669"/>
    <property type="project" value="TreeGrafter"/>
</dbReference>
<evidence type="ECO:0000256" key="1">
    <source>
        <dbReference type="ARBA" id="ARBA00004141"/>
    </source>
</evidence>
<keyword evidence="9 12" id="KW-1133">Transmembrane helix</keyword>
<evidence type="ECO:0000256" key="6">
    <source>
        <dbReference type="ARBA" id="ARBA00022840"/>
    </source>
</evidence>
<evidence type="ECO:0000256" key="5">
    <source>
        <dbReference type="ARBA" id="ARBA00022741"/>
    </source>
</evidence>
<gene>
    <name evidence="13" type="primary">ATP13A2</name>
</gene>
<keyword evidence="14" id="KW-1185">Reference proteome</keyword>
<organism evidence="13 14">
    <name type="scientific">Saimiri boliviensis boliviensis</name>
    <name type="common">Bolivian squirrel monkey</name>
    <dbReference type="NCBI Taxonomy" id="39432"/>
    <lineage>
        <taxon>Eukaryota</taxon>
        <taxon>Metazoa</taxon>
        <taxon>Chordata</taxon>
        <taxon>Craniata</taxon>
        <taxon>Vertebrata</taxon>
        <taxon>Euteleostomi</taxon>
        <taxon>Mammalia</taxon>
        <taxon>Eutheria</taxon>
        <taxon>Euarchontoglires</taxon>
        <taxon>Primates</taxon>
        <taxon>Haplorrhini</taxon>
        <taxon>Platyrrhini</taxon>
        <taxon>Cebidae</taxon>
        <taxon>Saimiriinae</taxon>
        <taxon>Saimiri</taxon>
    </lineage>
</organism>
<evidence type="ECO:0000256" key="8">
    <source>
        <dbReference type="ARBA" id="ARBA00022967"/>
    </source>
</evidence>
<keyword evidence="5" id="KW-0547">Nucleotide-binding</keyword>
<dbReference type="InterPro" id="IPR006544">
    <property type="entry name" value="P-type_TPase_V"/>
</dbReference>
<dbReference type="PANTHER" id="PTHR45630:SF2">
    <property type="entry name" value="POLYAMINE-TRANSPORTING ATPASE 13A2"/>
    <property type="match status" value="1"/>
</dbReference>
<dbReference type="GO" id="GO:0010821">
    <property type="term" value="P:regulation of mitochondrion organization"/>
    <property type="evidence" value="ECO:0007669"/>
    <property type="project" value="TreeGrafter"/>
</dbReference>
<feature type="compositionally biased region" description="Polar residues" evidence="11">
    <location>
        <begin position="182"/>
        <end position="196"/>
    </location>
</feature>
<dbReference type="Gene3D" id="2.70.150.10">
    <property type="entry name" value="Calcium-transporting ATPase, cytoplasmic transduction domain A"/>
    <property type="match status" value="1"/>
</dbReference>
<dbReference type="GeneTree" id="ENSGT00940000159714"/>
<dbReference type="GO" id="GO:0031902">
    <property type="term" value="C:late endosome membrane"/>
    <property type="evidence" value="ECO:0007669"/>
    <property type="project" value="TreeGrafter"/>
</dbReference>
<evidence type="ECO:0000256" key="2">
    <source>
        <dbReference type="ARBA" id="ARBA00006000"/>
    </source>
</evidence>
<evidence type="ECO:0000256" key="3">
    <source>
        <dbReference type="ARBA" id="ARBA00022692"/>
    </source>
</evidence>
<evidence type="ECO:0000313" key="13">
    <source>
        <dbReference type="Ensembl" id="ENSSBOP00000001093.1"/>
    </source>
</evidence>
<reference evidence="13" key="2">
    <citation type="submission" date="2025-09" db="UniProtKB">
        <authorList>
            <consortium name="Ensembl"/>
        </authorList>
    </citation>
    <scope>IDENTIFICATION</scope>
</reference>
<keyword evidence="4" id="KW-0479">Metal-binding</keyword>
<evidence type="ECO:0000256" key="4">
    <source>
        <dbReference type="ARBA" id="ARBA00022723"/>
    </source>
</evidence>
<dbReference type="Ensembl" id="ENSSBOT00000005648.1">
    <property type="protein sequence ID" value="ENSSBOP00000001093.1"/>
    <property type="gene ID" value="ENSSBOG00000004030.1"/>
</dbReference>
<keyword evidence="8" id="KW-1278">Translocase</keyword>
<dbReference type="GO" id="GO:0140358">
    <property type="term" value="F:P-type transmembrane transporter activity"/>
    <property type="evidence" value="ECO:0007669"/>
    <property type="project" value="InterPro"/>
</dbReference>
<keyword evidence="10 12" id="KW-0472">Membrane</keyword>
<dbReference type="SUPFAM" id="SSF81665">
    <property type="entry name" value="Calcium ATPase, transmembrane domain M"/>
    <property type="match status" value="1"/>
</dbReference>
<dbReference type="GO" id="GO:0061909">
    <property type="term" value="P:autophagosome-lysosome fusion"/>
    <property type="evidence" value="ECO:0007669"/>
    <property type="project" value="TreeGrafter"/>
</dbReference>
<dbReference type="GO" id="GO:0019829">
    <property type="term" value="F:ATPase-coupled monoatomic cation transmembrane transporter activity"/>
    <property type="evidence" value="ECO:0007669"/>
    <property type="project" value="TreeGrafter"/>
</dbReference>
<evidence type="ECO:0000256" key="11">
    <source>
        <dbReference type="SAM" id="MobiDB-lite"/>
    </source>
</evidence>
<dbReference type="GO" id="GO:0016243">
    <property type="term" value="P:regulation of autophagosome size"/>
    <property type="evidence" value="ECO:0007669"/>
    <property type="project" value="TreeGrafter"/>
</dbReference>
<accession>A0A2K6S136</accession>
<feature type="transmembrane region" description="Helical" evidence="12">
    <location>
        <begin position="72"/>
        <end position="91"/>
    </location>
</feature>
<keyword evidence="3 12" id="KW-0812">Transmembrane</keyword>
<dbReference type="AlphaFoldDB" id="A0A2K6S136"/>
<evidence type="ECO:0000256" key="12">
    <source>
        <dbReference type="SAM" id="Phobius"/>
    </source>
</evidence>
<evidence type="ECO:0000256" key="7">
    <source>
        <dbReference type="ARBA" id="ARBA00022842"/>
    </source>
</evidence>
<dbReference type="FunFam" id="1.20.1110.10:FF:000023">
    <property type="entry name" value="Cation-transporting ATPase"/>
    <property type="match status" value="1"/>
</dbReference>
<sequence>MVKLSMQVCVCRPGGEEEWVDSSELVPGESVPVLKTALPEGLGPYCAETHRRHTLFCGTLVLQARAYVGPHVLAVVTRTALLGTIYSIFILHRNRVPLNEIVIRALDLVTVVVPPALPAAMTVCTLYAQSRLRRQGIFCIHPLRINLGGKLQLVCFDKVGLQVGLAQGSGTATGTLARPQHPSYSLSSAHRTTGPV</sequence>
<reference evidence="13" key="1">
    <citation type="submission" date="2025-08" db="UniProtKB">
        <authorList>
            <consortium name="Ensembl"/>
        </authorList>
    </citation>
    <scope>IDENTIFICATION</scope>
</reference>
<feature type="region of interest" description="Disordered" evidence="11">
    <location>
        <begin position="174"/>
        <end position="196"/>
    </location>
</feature>